<dbReference type="AlphaFoldDB" id="A0A1X2GMU8"/>
<proteinExistence type="predicted"/>
<dbReference type="Proteomes" id="UP000242146">
    <property type="component" value="Unassembled WGS sequence"/>
</dbReference>
<protein>
    <submittedName>
        <fullName evidence="1">Uncharacterized protein</fullName>
    </submittedName>
</protein>
<keyword evidence="2" id="KW-1185">Reference proteome</keyword>
<accession>A0A1X2GMU8</accession>
<evidence type="ECO:0000313" key="2">
    <source>
        <dbReference type="Proteomes" id="UP000242146"/>
    </source>
</evidence>
<name>A0A1X2GMU8_9FUNG</name>
<dbReference type="EMBL" id="MCGT01000008">
    <property type="protein sequence ID" value="ORX57458.1"/>
    <property type="molecule type" value="Genomic_DNA"/>
</dbReference>
<gene>
    <name evidence="1" type="ORF">DM01DRAFT_1372490</name>
</gene>
<reference evidence="1 2" key="1">
    <citation type="submission" date="2016-07" db="EMBL/GenBank/DDBJ databases">
        <title>Pervasive Adenine N6-methylation of Active Genes in Fungi.</title>
        <authorList>
            <consortium name="DOE Joint Genome Institute"/>
            <person name="Mondo S.J."/>
            <person name="Dannebaum R.O."/>
            <person name="Kuo R.C."/>
            <person name="Labutti K."/>
            <person name="Haridas S."/>
            <person name="Kuo A."/>
            <person name="Salamov A."/>
            <person name="Ahrendt S.R."/>
            <person name="Lipzen A."/>
            <person name="Sullivan W."/>
            <person name="Andreopoulos W.B."/>
            <person name="Clum A."/>
            <person name="Lindquist E."/>
            <person name="Daum C."/>
            <person name="Ramamoorthy G.K."/>
            <person name="Gryganskyi A."/>
            <person name="Culley D."/>
            <person name="Magnuson J.K."/>
            <person name="James T.Y."/>
            <person name="O'Malley M.A."/>
            <person name="Stajich J.E."/>
            <person name="Spatafora J.W."/>
            <person name="Visel A."/>
            <person name="Grigoriev I.V."/>
        </authorList>
    </citation>
    <scope>NUCLEOTIDE SEQUENCE [LARGE SCALE GENOMIC DNA]</scope>
    <source>
        <strain evidence="1 2">NRRL 3301</strain>
    </source>
</reference>
<sequence>MFARLRVALDSQKLEAMCSNIIANPTAIDDYLSYDHASRFVLEIVMILPLMSCAAFGVKVAHKCSIHLLEDQMHVPYHQARIDLKRLPPVSDTVSDDIINRHCFIVRDGNHVVFTSVCQGSLAHKLWHTPSLANLFYFSSAYKPTDFPSHISLTSHGKTLIKL</sequence>
<organism evidence="1 2">
    <name type="scientific">Hesseltinella vesiculosa</name>
    <dbReference type="NCBI Taxonomy" id="101127"/>
    <lineage>
        <taxon>Eukaryota</taxon>
        <taxon>Fungi</taxon>
        <taxon>Fungi incertae sedis</taxon>
        <taxon>Mucoromycota</taxon>
        <taxon>Mucoromycotina</taxon>
        <taxon>Mucoromycetes</taxon>
        <taxon>Mucorales</taxon>
        <taxon>Cunninghamellaceae</taxon>
        <taxon>Hesseltinella</taxon>
    </lineage>
</organism>
<comment type="caution">
    <text evidence="1">The sequence shown here is derived from an EMBL/GenBank/DDBJ whole genome shotgun (WGS) entry which is preliminary data.</text>
</comment>
<evidence type="ECO:0000313" key="1">
    <source>
        <dbReference type="EMBL" id="ORX57458.1"/>
    </source>
</evidence>